<dbReference type="GO" id="GO:0032259">
    <property type="term" value="P:methylation"/>
    <property type="evidence" value="ECO:0007669"/>
    <property type="project" value="UniProtKB-KW"/>
</dbReference>
<protein>
    <submittedName>
        <fullName evidence="1">SAM-dependent methyltransferase</fullName>
    </submittedName>
</protein>
<dbReference type="Proteomes" id="UP001501116">
    <property type="component" value="Unassembled WGS sequence"/>
</dbReference>
<keyword evidence="1" id="KW-0489">Methyltransferase</keyword>
<dbReference type="SUPFAM" id="SSF53335">
    <property type="entry name" value="S-adenosyl-L-methionine-dependent methyltransferases"/>
    <property type="match status" value="1"/>
</dbReference>
<comment type="caution">
    <text evidence="1">The sequence shown here is derived from an EMBL/GenBank/DDBJ whole genome shotgun (WGS) entry which is preliminary data.</text>
</comment>
<dbReference type="Pfam" id="PF04672">
    <property type="entry name" value="Methyltransf_19"/>
    <property type="match status" value="1"/>
</dbReference>
<dbReference type="InterPro" id="IPR006764">
    <property type="entry name" value="SAM_dep_MeTrfase_SAV2177_type"/>
</dbReference>
<dbReference type="InterPro" id="IPR029063">
    <property type="entry name" value="SAM-dependent_MTases_sf"/>
</dbReference>
<name>A0ABN2RS11_9PSEU</name>
<dbReference type="Gene3D" id="3.40.50.150">
    <property type="entry name" value="Vaccinia Virus protein VP39"/>
    <property type="match status" value="1"/>
</dbReference>
<proteinExistence type="predicted"/>
<keyword evidence="1" id="KW-0808">Transferase</keyword>
<organism evidence="1 2">
    <name type="scientific">Amycolatopsis minnesotensis</name>
    <dbReference type="NCBI Taxonomy" id="337894"/>
    <lineage>
        <taxon>Bacteria</taxon>
        <taxon>Bacillati</taxon>
        <taxon>Actinomycetota</taxon>
        <taxon>Actinomycetes</taxon>
        <taxon>Pseudonocardiales</taxon>
        <taxon>Pseudonocardiaceae</taxon>
        <taxon>Amycolatopsis</taxon>
    </lineage>
</organism>
<dbReference type="EMBL" id="BAAANN010000024">
    <property type="protein sequence ID" value="GAA1973896.1"/>
    <property type="molecule type" value="Genomic_DNA"/>
</dbReference>
<accession>A0ABN2RS11</accession>
<dbReference type="RefSeq" id="WP_344425222.1">
    <property type="nucleotide sequence ID" value="NZ_BAAANN010000024.1"/>
</dbReference>
<dbReference type="GO" id="GO:0008168">
    <property type="term" value="F:methyltransferase activity"/>
    <property type="evidence" value="ECO:0007669"/>
    <property type="project" value="UniProtKB-KW"/>
</dbReference>
<dbReference type="PIRSF" id="PIRSF017393">
    <property type="entry name" value="MTase_SAV2177"/>
    <property type="match status" value="1"/>
</dbReference>
<evidence type="ECO:0000313" key="1">
    <source>
        <dbReference type="EMBL" id="GAA1973896.1"/>
    </source>
</evidence>
<gene>
    <name evidence="1" type="ORF">GCM10009754_56150</name>
</gene>
<keyword evidence="2" id="KW-1185">Reference proteome</keyword>
<evidence type="ECO:0000313" key="2">
    <source>
        <dbReference type="Proteomes" id="UP001501116"/>
    </source>
</evidence>
<reference evidence="1 2" key="1">
    <citation type="journal article" date="2019" name="Int. J. Syst. Evol. Microbiol.">
        <title>The Global Catalogue of Microorganisms (GCM) 10K type strain sequencing project: providing services to taxonomists for standard genome sequencing and annotation.</title>
        <authorList>
            <consortium name="The Broad Institute Genomics Platform"/>
            <consortium name="The Broad Institute Genome Sequencing Center for Infectious Disease"/>
            <person name="Wu L."/>
            <person name="Ma J."/>
        </authorList>
    </citation>
    <scope>NUCLEOTIDE SEQUENCE [LARGE SCALE GENOMIC DNA]</scope>
    <source>
        <strain evidence="1 2">JCM 14545</strain>
    </source>
</reference>
<sequence length="279" mass="30840">MTGRITPESMAVSLSKIEASIGKPSVARIYDYILGGTHNYAVDREFAKQQLDVWPGIRNAMRANRRFLGRATQYAAAQGIRQFVDIGSGLPSEGQVHEMADLAAPDECAVVYIDNEPIAHAHAQILLGETADPDRHFALYADLLDYADLWKQVASIDGIDVRKPICLFVVALLHFIPDDRDPQAALEFLRSKLAPGSMLVISHGGDVSDEAVAEVVRNYNKQSTATVLRSPERIREFFGDFDLVDPGLSWVPTWRPDEAERWRGNPAESVYLGAVGVKH</sequence>